<keyword evidence="2" id="KW-0813">Transport</keyword>
<dbReference type="InterPro" id="IPR007272">
    <property type="entry name" value="Sulf_transp_TsuA/YedE"/>
</dbReference>
<feature type="transmembrane region" description="Helical" evidence="9">
    <location>
        <begin position="204"/>
        <end position="225"/>
    </location>
</feature>
<proteinExistence type="inferred from homology"/>
<keyword evidence="6 9" id="KW-1133">Transmembrane helix</keyword>
<comment type="caution">
    <text evidence="10">The sequence shown here is derived from an EMBL/GenBank/DDBJ whole genome shotgun (WGS) entry which is preliminary data.</text>
</comment>
<feature type="transmembrane region" description="Helical" evidence="9">
    <location>
        <begin position="257"/>
        <end position="276"/>
    </location>
</feature>
<evidence type="ECO:0000256" key="5">
    <source>
        <dbReference type="ARBA" id="ARBA00022692"/>
    </source>
</evidence>
<feature type="transmembrane region" description="Helical" evidence="9">
    <location>
        <begin position="117"/>
        <end position="133"/>
    </location>
</feature>
<dbReference type="RefSeq" id="WP_163465586.1">
    <property type="nucleotide sequence ID" value="NZ_JAAAMG010000024.1"/>
</dbReference>
<feature type="transmembrane region" description="Helical" evidence="9">
    <location>
        <begin position="45"/>
        <end position="70"/>
    </location>
</feature>
<dbReference type="PANTHER" id="PTHR30574:SF1">
    <property type="entry name" value="SULPHUR TRANSPORT DOMAIN-CONTAINING PROTEIN"/>
    <property type="match status" value="1"/>
</dbReference>
<keyword evidence="5 9" id="KW-0812">Transmembrane</keyword>
<protein>
    <submittedName>
        <fullName evidence="10">YeeE/YedE family protein</fullName>
    </submittedName>
</protein>
<keyword evidence="11" id="KW-1185">Reference proteome</keyword>
<name>A0A6N9T773_9HYPH</name>
<comment type="subcellular location">
    <subcellularLocation>
        <location evidence="1">Cell inner membrane</location>
        <topology evidence="1">Multi-pass membrane protein</topology>
    </subcellularLocation>
</comment>
<evidence type="ECO:0000256" key="4">
    <source>
        <dbReference type="ARBA" id="ARBA00022519"/>
    </source>
</evidence>
<dbReference type="Proteomes" id="UP000469011">
    <property type="component" value="Unassembled WGS sequence"/>
</dbReference>
<evidence type="ECO:0000256" key="1">
    <source>
        <dbReference type="ARBA" id="ARBA00004429"/>
    </source>
</evidence>
<keyword evidence="3" id="KW-1003">Cell membrane</keyword>
<feature type="transmembrane region" description="Helical" evidence="9">
    <location>
        <begin position="325"/>
        <end position="348"/>
    </location>
</feature>
<feature type="transmembrane region" description="Helical" evidence="9">
    <location>
        <begin position="297"/>
        <end position="319"/>
    </location>
</feature>
<evidence type="ECO:0000256" key="8">
    <source>
        <dbReference type="ARBA" id="ARBA00035655"/>
    </source>
</evidence>
<feature type="transmembrane region" description="Helical" evidence="9">
    <location>
        <begin position="6"/>
        <end position="24"/>
    </location>
</feature>
<evidence type="ECO:0000256" key="9">
    <source>
        <dbReference type="SAM" id="Phobius"/>
    </source>
</evidence>
<gene>
    <name evidence="10" type="ORF">GTK09_22185</name>
</gene>
<dbReference type="AlphaFoldDB" id="A0A6N9T773"/>
<dbReference type="Pfam" id="PF04143">
    <property type="entry name" value="Sulf_transp"/>
    <property type="match status" value="1"/>
</dbReference>
<dbReference type="PANTHER" id="PTHR30574">
    <property type="entry name" value="INNER MEMBRANE PROTEIN YEDE"/>
    <property type="match status" value="1"/>
</dbReference>
<keyword evidence="4" id="KW-0997">Cell inner membrane</keyword>
<feature type="transmembrane region" description="Helical" evidence="9">
    <location>
        <begin position="82"/>
        <end position="110"/>
    </location>
</feature>
<reference evidence="10 11" key="1">
    <citation type="submission" date="2020-01" db="EMBL/GenBank/DDBJ databases">
        <title>Jiella pacifica sp. nov.</title>
        <authorList>
            <person name="Xue Z."/>
            <person name="Zhu S."/>
            <person name="Chen J."/>
            <person name="Yang J."/>
        </authorList>
    </citation>
    <scope>NUCLEOTIDE SEQUENCE [LARGE SCALE GENOMIC DNA]</scope>
    <source>
        <strain evidence="10 11">40Bstr34</strain>
    </source>
</reference>
<evidence type="ECO:0000313" key="11">
    <source>
        <dbReference type="Proteomes" id="UP000469011"/>
    </source>
</evidence>
<evidence type="ECO:0000256" key="2">
    <source>
        <dbReference type="ARBA" id="ARBA00022448"/>
    </source>
</evidence>
<sequence>MIVDSGFAPLVAGVFAGAVLGFVARRRHFCTMGSFERHWYAGDSSGLRTWAVAILSAIVFTEILVRLALFNPADSFYTTVSFGWTGAILGGLAFGFGMALVGTCGFGALVRLGGGSLRGLIVVLVLGLSALAAQRGVVGLGRIAIVDDAAFDLGRLGAPDQTLPSLVQGVTGLDLRLPIVIAVCLALALWIGRDAVFRRDVGRIATGVLIGTVIAFGWAATSAIAEASFQPVRIESASFVVPPGELILHAITYTGALPSYGVGVTLGVVLGAAMAAMLRHEVRWEACDDARELSRHLLGAVLMGVGGVFSLGCTIGQGISAASLLTISAPLVLVSIAIGARLGLAYLFEGSIRHAFTKPERSPAE</sequence>
<evidence type="ECO:0000256" key="7">
    <source>
        <dbReference type="ARBA" id="ARBA00023136"/>
    </source>
</evidence>
<evidence type="ECO:0000256" key="6">
    <source>
        <dbReference type="ARBA" id="ARBA00022989"/>
    </source>
</evidence>
<evidence type="ECO:0000313" key="10">
    <source>
        <dbReference type="EMBL" id="NDW07130.1"/>
    </source>
</evidence>
<dbReference type="GO" id="GO:0005886">
    <property type="term" value="C:plasma membrane"/>
    <property type="evidence" value="ECO:0007669"/>
    <property type="project" value="UniProtKB-SubCell"/>
</dbReference>
<organism evidence="10 11">
    <name type="scientific">Jiella pacifica</name>
    <dbReference type="NCBI Taxonomy" id="2696469"/>
    <lineage>
        <taxon>Bacteria</taxon>
        <taxon>Pseudomonadati</taxon>
        <taxon>Pseudomonadota</taxon>
        <taxon>Alphaproteobacteria</taxon>
        <taxon>Hyphomicrobiales</taxon>
        <taxon>Aurantimonadaceae</taxon>
        <taxon>Jiella</taxon>
    </lineage>
</organism>
<dbReference type="EMBL" id="JAAAMG010000024">
    <property type="protein sequence ID" value="NDW07130.1"/>
    <property type="molecule type" value="Genomic_DNA"/>
</dbReference>
<comment type="similarity">
    <text evidence="8">Belongs to the TsuA/YedE (TC 9.B.102) family.</text>
</comment>
<keyword evidence="7 9" id="KW-0472">Membrane</keyword>
<accession>A0A6N9T773</accession>
<feature type="transmembrane region" description="Helical" evidence="9">
    <location>
        <begin position="175"/>
        <end position="192"/>
    </location>
</feature>
<evidence type="ECO:0000256" key="3">
    <source>
        <dbReference type="ARBA" id="ARBA00022475"/>
    </source>
</evidence>